<gene>
    <name evidence="1" type="ORF">AVEN_111506_1</name>
</gene>
<name>A0A4Y2LA91_ARAVE</name>
<evidence type="ECO:0000313" key="1">
    <source>
        <dbReference type="EMBL" id="GBN11621.1"/>
    </source>
</evidence>
<keyword evidence="2" id="KW-1185">Reference proteome</keyword>
<organism evidence="1 2">
    <name type="scientific">Araneus ventricosus</name>
    <name type="common">Orbweaver spider</name>
    <name type="synonym">Epeira ventricosa</name>
    <dbReference type="NCBI Taxonomy" id="182803"/>
    <lineage>
        <taxon>Eukaryota</taxon>
        <taxon>Metazoa</taxon>
        <taxon>Ecdysozoa</taxon>
        <taxon>Arthropoda</taxon>
        <taxon>Chelicerata</taxon>
        <taxon>Arachnida</taxon>
        <taxon>Araneae</taxon>
        <taxon>Araneomorphae</taxon>
        <taxon>Entelegynae</taxon>
        <taxon>Araneoidea</taxon>
        <taxon>Araneidae</taxon>
        <taxon>Araneus</taxon>
    </lineage>
</organism>
<proteinExistence type="predicted"/>
<dbReference type="EMBL" id="BGPR01005596">
    <property type="protein sequence ID" value="GBN11621.1"/>
    <property type="molecule type" value="Genomic_DNA"/>
</dbReference>
<accession>A0A4Y2LA91</accession>
<reference evidence="1 2" key="1">
    <citation type="journal article" date="2019" name="Sci. Rep.">
        <title>Orb-weaving spider Araneus ventricosus genome elucidates the spidroin gene catalogue.</title>
        <authorList>
            <person name="Kono N."/>
            <person name="Nakamura H."/>
            <person name="Ohtoshi R."/>
            <person name="Moran D.A.P."/>
            <person name="Shinohara A."/>
            <person name="Yoshida Y."/>
            <person name="Fujiwara M."/>
            <person name="Mori M."/>
            <person name="Tomita M."/>
            <person name="Arakawa K."/>
        </authorList>
    </citation>
    <scope>NUCLEOTIDE SEQUENCE [LARGE SCALE GENOMIC DNA]</scope>
</reference>
<sequence length="126" mass="14263">MRYNFKEVTLFYLFASVGVKIVYQESDPCGDLEEQATSTFNPTTRWQHQKSHQFHLLLHPTDGSTSTSTPSSPKFKSLKQVVDAPVVHRAPSFSVTFISQYPPPDKRNSFCLVVSILDSKPKGPRF</sequence>
<dbReference type="AlphaFoldDB" id="A0A4Y2LA91"/>
<dbReference type="Proteomes" id="UP000499080">
    <property type="component" value="Unassembled WGS sequence"/>
</dbReference>
<evidence type="ECO:0000313" key="2">
    <source>
        <dbReference type="Proteomes" id="UP000499080"/>
    </source>
</evidence>
<comment type="caution">
    <text evidence="1">The sequence shown here is derived from an EMBL/GenBank/DDBJ whole genome shotgun (WGS) entry which is preliminary data.</text>
</comment>
<protein>
    <submittedName>
        <fullName evidence="1">Uncharacterized protein</fullName>
    </submittedName>
</protein>